<dbReference type="AlphaFoldDB" id="A0A2N3IJE2"/>
<evidence type="ECO:0000313" key="9">
    <source>
        <dbReference type="Proteomes" id="UP000233387"/>
    </source>
</evidence>
<dbReference type="GO" id="GO:0016987">
    <property type="term" value="F:sigma factor activity"/>
    <property type="evidence" value="ECO:0007669"/>
    <property type="project" value="UniProtKB-KW"/>
</dbReference>
<organism evidence="8 9">
    <name type="scientific">Raineya orbicola</name>
    <dbReference type="NCBI Taxonomy" id="2016530"/>
    <lineage>
        <taxon>Bacteria</taxon>
        <taxon>Pseudomonadati</taxon>
        <taxon>Bacteroidota</taxon>
        <taxon>Cytophagia</taxon>
        <taxon>Cytophagales</taxon>
        <taxon>Raineyaceae</taxon>
        <taxon>Raineya</taxon>
    </lineage>
</organism>
<dbReference type="InterPro" id="IPR036388">
    <property type="entry name" value="WH-like_DNA-bd_sf"/>
</dbReference>
<dbReference type="GO" id="GO:0003677">
    <property type="term" value="F:DNA binding"/>
    <property type="evidence" value="ECO:0007669"/>
    <property type="project" value="UniProtKB-KW"/>
</dbReference>
<dbReference type="Pfam" id="PF08281">
    <property type="entry name" value="Sigma70_r4_2"/>
    <property type="match status" value="1"/>
</dbReference>
<dbReference type="Gene3D" id="1.10.10.10">
    <property type="entry name" value="Winged helix-like DNA-binding domain superfamily/Winged helix DNA-binding domain"/>
    <property type="match status" value="1"/>
</dbReference>
<protein>
    <submittedName>
        <fullName evidence="8">Sigma70-ECF: RNA polymerase sigma factor, sigma-70 family</fullName>
    </submittedName>
</protein>
<dbReference type="NCBIfam" id="TIGR02937">
    <property type="entry name" value="sigma70-ECF"/>
    <property type="match status" value="1"/>
</dbReference>
<dbReference type="SUPFAM" id="SSF88659">
    <property type="entry name" value="Sigma3 and sigma4 domains of RNA polymerase sigma factors"/>
    <property type="match status" value="1"/>
</dbReference>
<dbReference type="Pfam" id="PF04542">
    <property type="entry name" value="Sigma70_r2"/>
    <property type="match status" value="1"/>
</dbReference>
<dbReference type="InterPro" id="IPR013249">
    <property type="entry name" value="RNA_pol_sigma70_r4_t2"/>
</dbReference>
<dbReference type="InterPro" id="IPR039425">
    <property type="entry name" value="RNA_pol_sigma-70-like"/>
</dbReference>
<keyword evidence="9" id="KW-1185">Reference proteome</keyword>
<gene>
    <name evidence="8" type="ORF">Rain11_0510</name>
</gene>
<keyword evidence="4" id="KW-0238">DNA-binding</keyword>
<evidence type="ECO:0000256" key="1">
    <source>
        <dbReference type="ARBA" id="ARBA00010641"/>
    </source>
</evidence>
<keyword evidence="5" id="KW-0804">Transcription</keyword>
<evidence type="ECO:0000256" key="3">
    <source>
        <dbReference type="ARBA" id="ARBA00023082"/>
    </source>
</evidence>
<feature type="domain" description="RNA polymerase sigma factor 70 region 4 type 2" evidence="7">
    <location>
        <begin position="135"/>
        <end position="187"/>
    </location>
</feature>
<evidence type="ECO:0000256" key="5">
    <source>
        <dbReference type="ARBA" id="ARBA00023163"/>
    </source>
</evidence>
<comment type="caution">
    <text evidence="8">The sequence shown here is derived from an EMBL/GenBank/DDBJ whole genome shotgun (WGS) entry which is preliminary data.</text>
</comment>
<evidence type="ECO:0000259" key="6">
    <source>
        <dbReference type="Pfam" id="PF04542"/>
    </source>
</evidence>
<comment type="similarity">
    <text evidence="1">Belongs to the sigma-70 factor family. ECF subfamily.</text>
</comment>
<proteinExistence type="inferred from homology"/>
<keyword evidence="3" id="KW-0731">Sigma factor</keyword>
<dbReference type="InterPro" id="IPR013325">
    <property type="entry name" value="RNA_pol_sigma_r2"/>
</dbReference>
<dbReference type="InterPro" id="IPR007627">
    <property type="entry name" value="RNA_pol_sigma70_r2"/>
</dbReference>
<evidence type="ECO:0000256" key="2">
    <source>
        <dbReference type="ARBA" id="ARBA00023015"/>
    </source>
</evidence>
<evidence type="ECO:0000313" key="8">
    <source>
        <dbReference type="EMBL" id="PKQ70427.1"/>
    </source>
</evidence>
<dbReference type="InterPro" id="IPR014284">
    <property type="entry name" value="RNA_pol_sigma-70_dom"/>
</dbReference>
<dbReference type="PANTHER" id="PTHR43133">
    <property type="entry name" value="RNA POLYMERASE ECF-TYPE SIGMA FACTO"/>
    <property type="match status" value="1"/>
</dbReference>
<dbReference type="PANTHER" id="PTHR43133:SF8">
    <property type="entry name" value="RNA POLYMERASE SIGMA FACTOR HI_1459-RELATED"/>
    <property type="match status" value="1"/>
</dbReference>
<evidence type="ECO:0000256" key="4">
    <source>
        <dbReference type="ARBA" id="ARBA00023125"/>
    </source>
</evidence>
<name>A0A2N3IJE2_9BACT</name>
<dbReference type="EMBL" id="NKXO01000006">
    <property type="protein sequence ID" value="PKQ70427.1"/>
    <property type="molecule type" value="Genomic_DNA"/>
</dbReference>
<dbReference type="GO" id="GO:0006352">
    <property type="term" value="P:DNA-templated transcription initiation"/>
    <property type="evidence" value="ECO:0007669"/>
    <property type="project" value="InterPro"/>
</dbReference>
<feature type="domain" description="RNA polymerase sigma-70 region 2" evidence="6">
    <location>
        <begin position="33"/>
        <end position="98"/>
    </location>
</feature>
<accession>A0A2N3IJE2</accession>
<dbReference type="InterPro" id="IPR013324">
    <property type="entry name" value="RNA_pol_sigma_r3/r4-like"/>
</dbReference>
<sequence>MLFLKTKKYQDLSDEALLAEFRQKQDMNLLGILYERYMTLVYGLCLKYFKEREQAKDMVMQIFEKLAQKILQNKVTHFKSWLYVLARNECLMALRKKNQIFLQEFWLDSDDESMEKSAWGHLIDEEQESNENALQLLEKGLEVLSDEQKVCIRLFYLEKKSYQEICEQTGYEMSKVKSYIQNGKRNLRIFMEKNGFQYIWIVFFWNIL</sequence>
<reference evidence="8 9" key="1">
    <citation type="submission" date="2017-06" db="EMBL/GenBank/DDBJ databases">
        <title>Raineya orbicola gen. nov., sp. nov. a slightly thermophilic bacterium of the phylum Bacteroidetes and the description of Raineyaceae fam. nov.</title>
        <authorList>
            <person name="Albuquerque L."/>
            <person name="Polonia A.R.M."/>
            <person name="Barroso C."/>
            <person name="Froufe H.J.C."/>
            <person name="Lage O."/>
            <person name="Lobo-Da-Cunha A."/>
            <person name="Egas C."/>
            <person name="Da Costa M.S."/>
        </authorList>
    </citation>
    <scope>NUCLEOTIDE SEQUENCE [LARGE SCALE GENOMIC DNA]</scope>
    <source>
        <strain evidence="8 9">SPSPC-11</strain>
    </source>
</reference>
<dbReference type="SUPFAM" id="SSF88946">
    <property type="entry name" value="Sigma2 domain of RNA polymerase sigma factors"/>
    <property type="match status" value="1"/>
</dbReference>
<evidence type="ECO:0000259" key="7">
    <source>
        <dbReference type="Pfam" id="PF08281"/>
    </source>
</evidence>
<keyword evidence="2" id="KW-0805">Transcription regulation</keyword>
<dbReference type="RefSeq" id="WP_243390531.1">
    <property type="nucleotide sequence ID" value="NZ_NKXO01000006.1"/>
</dbReference>
<dbReference type="Gene3D" id="1.10.1740.10">
    <property type="match status" value="1"/>
</dbReference>
<dbReference type="Proteomes" id="UP000233387">
    <property type="component" value="Unassembled WGS sequence"/>
</dbReference>